<reference evidence="1" key="1">
    <citation type="submission" date="2022-04" db="EMBL/GenBank/DDBJ databases">
        <title>Chromosome-scale genome assembly of Holotrichia oblita Faldermann.</title>
        <authorList>
            <person name="Rongchong L."/>
        </authorList>
    </citation>
    <scope>NUCLEOTIDE SEQUENCE</scope>
    <source>
        <strain evidence="1">81SQS9</strain>
    </source>
</reference>
<keyword evidence="1" id="KW-0378">Hydrolase</keyword>
<evidence type="ECO:0000313" key="2">
    <source>
        <dbReference type="Proteomes" id="UP001056778"/>
    </source>
</evidence>
<proteinExistence type="predicted"/>
<accession>A0ACB9TXZ0</accession>
<dbReference type="Proteomes" id="UP001056778">
    <property type="component" value="Chromosome 1"/>
</dbReference>
<evidence type="ECO:0000313" key="1">
    <source>
        <dbReference type="EMBL" id="KAI4471848.1"/>
    </source>
</evidence>
<gene>
    <name evidence="1" type="ORF">MML48_1g18138</name>
</gene>
<organism evidence="1 2">
    <name type="scientific">Holotrichia oblita</name>
    <name type="common">Chafer beetle</name>
    <dbReference type="NCBI Taxonomy" id="644536"/>
    <lineage>
        <taxon>Eukaryota</taxon>
        <taxon>Metazoa</taxon>
        <taxon>Ecdysozoa</taxon>
        <taxon>Arthropoda</taxon>
        <taxon>Hexapoda</taxon>
        <taxon>Insecta</taxon>
        <taxon>Pterygota</taxon>
        <taxon>Neoptera</taxon>
        <taxon>Endopterygota</taxon>
        <taxon>Coleoptera</taxon>
        <taxon>Polyphaga</taxon>
        <taxon>Scarabaeiformia</taxon>
        <taxon>Scarabaeidae</taxon>
        <taxon>Melolonthinae</taxon>
        <taxon>Holotrichia</taxon>
    </lineage>
</organism>
<dbReference type="EMBL" id="CM043015">
    <property type="protein sequence ID" value="KAI4471848.1"/>
    <property type="molecule type" value="Genomic_DNA"/>
</dbReference>
<name>A0ACB9TXZ0_HOLOL</name>
<comment type="caution">
    <text evidence="1">The sequence shown here is derived from an EMBL/GenBank/DDBJ whole genome shotgun (WGS) entry which is preliminary data.</text>
</comment>
<keyword evidence="2" id="KW-1185">Reference proteome</keyword>
<sequence length="836" mass="94714">MGLFARIFLVVSAISIILIGLKINRLLEVPPLPVLENTWWGPGDPKKVDTSIRPFKINIPQKVIDDLNQRLQNSRPFTPPLEGIQHQYGINTKLLSEVVEFWKTKYNWKERQTFLNQYPQFKTNIQGLDIHFLHVKPTNTKALKVLPLLLLHGWPGSVREFYELIPLLTKPQPRKDFVFEIIAPSLPGYGFSDAAAKPGLNAVKMSAIFRNLMHRLGFNKFYIQGGDWGAIILANMATLYPEDVLGAHSNACLVSYDNPMVNFKLLLGSIFPSLVVSEAHKSKMYPISSVLEFTLRETGYMHLQATKPDTIGVGLNDSPVGLAAYLVEKFTVWTNRDWVNRADGGLKLKFDYFKILDMVTIYWVTNSITTSSRLYAETLGKELLDLRMGSIPITVPTACAKFKNELFYQSDELLKHKYTNLLQSSDIEDGGHFAALEVIDDLNQRLKNARPFTPPLEGVQQQYGMNTKLLSEIVEFWKTKYDWKERQTFLNQFPQFKTNIQGLDIHFLHVKPTNAKNLKVLPIILLHGWPGSIREFYELIPLLIKPQSGKDFVFEVIAPSLPGYGFSDGASKPGLSIIKMSLIFKNLMHRLGFKKFYIHGGDVGAGILANMITLYPEDVLGGHSNGCIVMYDNPIVNFKLFLGSIFPPLVVPKEHESKMYPISNVLEFNIRETGYMHIQATKPDTVGVGLNDSPVGLAAYIIEKFTTWTNRDWINRVDGGLLMKYDYTKLLDNVMIYWVTNSITTSVRVYAETLGKELMEMKLGSIPTDVPMACARFENEIFYQSDELLKHKFTNLLQTSDISDGGHFAALEVPQLVAEDLWSACAKFISYQASRK</sequence>
<protein>
    <submittedName>
        <fullName evidence="1">Epoxide hydrolase 1-related</fullName>
    </submittedName>
</protein>